<evidence type="ECO:0000256" key="1">
    <source>
        <dbReference type="ARBA" id="ARBA00022801"/>
    </source>
</evidence>
<dbReference type="NCBIfam" id="TIGR03064">
    <property type="entry name" value="sortase_srtB"/>
    <property type="match status" value="1"/>
</dbReference>
<comment type="caution">
    <text evidence="4">The sequence shown here is derived from an EMBL/GenBank/DDBJ whole genome shotgun (WGS) entry which is preliminary data.</text>
</comment>
<dbReference type="EC" id="3.4.22.71" evidence="4"/>
<evidence type="ECO:0000256" key="2">
    <source>
        <dbReference type="PIRSR" id="PIRSR605754-1"/>
    </source>
</evidence>
<proteinExistence type="predicted"/>
<keyword evidence="1 4" id="KW-0378">Hydrolase</keyword>
<dbReference type="Gene3D" id="2.40.260.10">
    <property type="entry name" value="Sortase"/>
    <property type="match status" value="1"/>
</dbReference>
<reference evidence="4" key="2">
    <citation type="submission" date="2021-04" db="EMBL/GenBank/DDBJ databases">
        <authorList>
            <person name="Gilroy R."/>
        </authorList>
    </citation>
    <scope>NUCLEOTIDE SEQUENCE</scope>
    <source>
        <strain evidence="4">ChiBcec8-14828</strain>
    </source>
</reference>
<keyword evidence="3" id="KW-0472">Membrane</keyword>
<dbReference type="AlphaFoldDB" id="A0A9D2S0P8"/>
<feature type="active site" description="Proton donor/acceptor" evidence="2">
    <location>
        <position position="132"/>
    </location>
</feature>
<dbReference type="EMBL" id="DWYA01000048">
    <property type="protein sequence ID" value="HJB39692.1"/>
    <property type="molecule type" value="Genomic_DNA"/>
</dbReference>
<dbReference type="Pfam" id="PF04203">
    <property type="entry name" value="Sortase"/>
    <property type="match status" value="1"/>
</dbReference>
<keyword evidence="3" id="KW-1133">Transmembrane helix</keyword>
<dbReference type="InterPro" id="IPR023365">
    <property type="entry name" value="Sortase_dom-sf"/>
</dbReference>
<protein>
    <submittedName>
        <fullName evidence="4">Class B sortase</fullName>
        <ecNumber evidence="4">3.4.22.71</ecNumber>
    </submittedName>
</protein>
<keyword evidence="3" id="KW-0812">Transmembrane</keyword>
<gene>
    <name evidence="4" type="primary">srtB</name>
    <name evidence="4" type="ORF">H9943_04765</name>
</gene>
<dbReference type="SUPFAM" id="SSF63817">
    <property type="entry name" value="Sortase"/>
    <property type="match status" value="1"/>
</dbReference>
<organism evidence="4 5">
    <name type="scientific">Candidatus Ruthenibacterium avium</name>
    <dbReference type="NCBI Taxonomy" id="2838751"/>
    <lineage>
        <taxon>Bacteria</taxon>
        <taxon>Bacillati</taxon>
        <taxon>Bacillota</taxon>
        <taxon>Clostridia</taxon>
        <taxon>Eubacteriales</taxon>
        <taxon>Oscillospiraceae</taxon>
        <taxon>Ruthenibacterium</taxon>
    </lineage>
</organism>
<feature type="active site" description="Acyl-thioester intermediate" evidence="2">
    <location>
        <position position="233"/>
    </location>
</feature>
<evidence type="ECO:0000256" key="3">
    <source>
        <dbReference type="SAM" id="Phobius"/>
    </source>
</evidence>
<evidence type="ECO:0000313" key="4">
    <source>
        <dbReference type="EMBL" id="HJB39692.1"/>
    </source>
</evidence>
<dbReference type="GO" id="GO:0016787">
    <property type="term" value="F:hydrolase activity"/>
    <property type="evidence" value="ECO:0007669"/>
    <property type="project" value="UniProtKB-KW"/>
</dbReference>
<evidence type="ECO:0000313" key="5">
    <source>
        <dbReference type="Proteomes" id="UP000824209"/>
    </source>
</evidence>
<dbReference type="InterPro" id="IPR009835">
    <property type="entry name" value="SrtB"/>
</dbReference>
<dbReference type="InterPro" id="IPR005754">
    <property type="entry name" value="Sortase"/>
</dbReference>
<sequence length="262" mass="29282">MNQKWVERFRIALIVILSVIFVVSAGVVVTTLVRGEQEQNAFEELAQQTLPQEGEEQVDPLAQYQNLKAINSDFCGWIYLEGTKLNYPVMYTPSDSQYYLRRDFEKKDSLSGTPFVDGLSSPSDSNVLIHGHNMKNGTMFNALVQYEDEQFWTSHPVIQFNTPYGLGDYQVMAAFYTKTSGDPAVDPLPYYEYAHITDEQQFQTYVSAVQNAALYQTGVTASYGDQLLTLSTCDNVTNDGRFVVVAVKAAAQTTQEPAAQTA</sequence>
<feature type="transmembrane region" description="Helical" evidence="3">
    <location>
        <begin position="12"/>
        <end position="33"/>
    </location>
</feature>
<reference evidence="4" key="1">
    <citation type="journal article" date="2021" name="PeerJ">
        <title>Extensive microbial diversity within the chicken gut microbiome revealed by metagenomics and culture.</title>
        <authorList>
            <person name="Gilroy R."/>
            <person name="Ravi A."/>
            <person name="Getino M."/>
            <person name="Pursley I."/>
            <person name="Horton D.L."/>
            <person name="Alikhan N.F."/>
            <person name="Baker D."/>
            <person name="Gharbi K."/>
            <person name="Hall N."/>
            <person name="Watson M."/>
            <person name="Adriaenssens E.M."/>
            <person name="Foster-Nyarko E."/>
            <person name="Jarju S."/>
            <person name="Secka A."/>
            <person name="Antonio M."/>
            <person name="Oren A."/>
            <person name="Chaudhuri R.R."/>
            <person name="La Ragione R."/>
            <person name="Hildebrand F."/>
            <person name="Pallen M.J."/>
        </authorList>
    </citation>
    <scope>NUCLEOTIDE SEQUENCE</scope>
    <source>
        <strain evidence="4">ChiBcec8-14828</strain>
    </source>
</reference>
<dbReference type="Proteomes" id="UP000824209">
    <property type="component" value="Unassembled WGS sequence"/>
</dbReference>
<name>A0A9D2S0P8_9FIRM</name>
<dbReference type="CDD" id="cd05826">
    <property type="entry name" value="Sortase_B"/>
    <property type="match status" value="1"/>
</dbReference>
<accession>A0A9D2S0P8</accession>